<evidence type="ECO:0000259" key="6">
    <source>
        <dbReference type="PROSITE" id="PS50089"/>
    </source>
</evidence>
<feature type="region of interest" description="Disordered" evidence="5">
    <location>
        <begin position="1020"/>
        <end position="1039"/>
    </location>
</feature>
<dbReference type="Gene3D" id="3.30.40.10">
    <property type="entry name" value="Zinc/RING finger domain, C3HC4 (zinc finger)"/>
    <property type="match status" value="1"/>
</dbReference>
<dbReference type="SMART" id="SM00184">
    <property type="entry name" value="RING"/>
    <property type="match status" value="1"/>
</dbReference>
<keyword evidence="3" id="KW-0862">Zinc</keyword>
<feature type="region of interest" description="Disordered" evidence="5">
    <location>
        <begin position="288"/>
        <end position="328"/>
    </location>
</feature>
<feature type="compositionally biased region" description="Low complexity" evidence="5">
    <location>
        <begin position="613"/>
        <end position="628"/>
    </location>
</feature>
<comment type="caution">
    <text evidence="7">The sequence shown here is derived from an EMBL/GenBank/DDBJ whole genome shotgun (WGS) entry which is preliminary data.</text>
</comment>
<dbReference type="PROSITE" id="PS50089">
    <property type="entry name" value="ZF_RING_2"/>
    <property type="match status" value="1"/>
</dbReference>
<feature type="region of interest" description="Disordered" evidence="5">
    <location>
        <begin position="904"/>
        <end position="934"/>
    </location>
</feature>
<feature type="compositionally biased region" description="Basic and acidic residues" evidence="5">
    <location>
        <begin position="1488"/>
        <end position="1520"/>
    </location>
</feature>
<feature type="region of interest" description="Disordered" evidence="5">
    <location>
        <begin position="166"/>
        <end position="268"/>
    </location>
</feature>
<feature type="region of interest" description="Disordered" evidence="5">
    <location>
        <begin position="840"/>
        <end position="867"/>
    </location>
</feature>
<name>A0A8S0WHQ1_CYCAE</name>
<dbReference type="SUPFAM" id="SSF57850">
    <property type="entry name" value="RING/U-box"/>
    <property type="match status" value="1"/>
</dbReference>
<feature type="region of interest" description="Disordered" evidence="5">
    <location>
        <begin position="613"/>
        <end position="656"/>
    </location>
</feature>
<feature type="region of interest" description="Disordered" evidence="5">
    <location>
        <begin position="1283"/>
        <end position="1324"/>
    </location>
</feature>
<evidence type="ECO:0000256" key="4">
    <source>
        <dbReference type="PROSITE-ProRule" id="PRU00175"/>
    </source>
</evidence>
<proteinExistence type="predicted"/>
<dbReference type="Pfam" id="PF13639">
    <property type="entry name" value="zf-RING_2"/>
    <property type="match status" value="1"/>
</dbReference>
<dbReference type="InterPro" id="IPR013083">
    <property type="entry name" value="Znf_RING/FYVE/PHD"/>
</dbReference>
<accession>A0A8S0WHQ1</accession>
<evidence type="ECO:0000313" key="8">
    <source>
        <dbReference type="Proteomes" id="UP000467700"/>
    </source>
</evidence>
<feature type="region of interest" description="Disordered" evidence="5">
    <location>
        <begin position="750"/>
        <end position="772"/>
    </location>
</feature>
<sequence length="1563" mass="171871">MASNCPPQLHLSLQTTAPSFKRSFEQYGFDLESPVGHTDAGGSGGNNGNERNKRARSSSSSSEGNESSTSTISSESSRMSPVTESSSTNSTTSRPAGPSTAPVLDPPRLPTPEIQDIDMPDYPVDEQTFALNLVPQTQQPQPQQTPEDRYRLTVERFHAFDGEISVLRQPQTSSPPTLPPLGLSDDQPRITFLHPPPRPTTPLSEAFFGHESPSSTRVQSPTTVRDNSVYEEPLQVAESSTSAQFRFRDAYSPPGVDHEEEEEEREDLEMVEGFRARLAGALERLRSQSPLVPGLGDEEEQETSLDTRLPQVPPDPPTLPPIPSITSDEDDTLLFDGESDTAPAPTTVSTLRQLSGQIPSASSNLADHPLPSPDLPELHSYMDQGMGTSMADDGTQASRTGLRSWPQFLSEIQTHSLSPGPRHRADEDAVRLLDNEFFINDRTIRRHAADHRPPSVTSRPSSLPPFMISGDRPPDDDASRLNYLGIRNAYTLPRPFRAVPSRTYLGTSNSLVAESASELRRREDHDDLLRRFEADSGPHLSLFAPIQAQRMAERTRHLRAQTEEVMNMLRETSDAASAIARDRQAQVVAAVDEEVAELQRAAANARLGWFGAASSSTSGASGVVGSVADDGPRRHLQSERQRSTPTASSSMEWMDPRSLLPSLPPLLLPAMPLPTGSMDLDSPDSDWMQQSAAATSAPVRAPPPALPTRIPTPPTMFDPFFPEVDTPPTSAARDTDQNLDPFFPSIGIPFPTPEPPPPRPGRTATVPPSLPPPDFGGSLDADDGHVPPASMSMVIRNATDAANPDVSTPIHSRELDVPSSQQYFTAWSYDGPQHVRSMSHFTRTSRTPSSIGGASGMGSRAQPSAPPLPMTPDLTEIVADLASDELWHPSHFDRLDRRLSSAYERQRERARERELLERERERERQRERDREIQRERERERLIEQEREMSQRLLETRRRLQEHNRLHDPTQRQLLLTRRPYYSPSVGSHTPGSLLDEDFPMMERDQTPTSLRLRDRLANVHPPPPPPAPPVPTWHGTTRAQPENNYGIDPSAFRPGPFQNTLNHMYERRNNANRQQQSIPPSLPPLAFEEHQRMMHQPYGLQPESSARNEGPSNSQYVHGTGPRTELGGGSSNSTEQSAAAASSASLARSRIIHEFEQRIFPPTSFAAARGASMMGMGMGMGSDTRRRSTSDLQPLHVHRHISRMEAAAARFEEPDYFSIGGGGGGAPLPQPRSTSVGLGGGLGVAERERQFIRDYQQHRRELELRRLRSTRAAAMSALDAGSRSGVASATPSGNIIGNNSAEGAQNRDSAPAGQRWAAAPPRDPAFRRSRIMRLPAESAFGRRRGGFNLGDFMPDHEFPTSYEGILNLAETLGEVKSRSTPAEIIEKLEKKEYKDWATEGSDKRCPICLDDYAPTDPCLKLNNCSHWLHQDCLQQWLQSASTCPVCRKSVIALGSGASGSSSTAGAGARRHHFHHHHFHRHLRPFMLRPREGRDLREGREAREARDLRDMRDPQQRDPRDPPPGPPGPPGYGSSSGSGPPPAGGAGGSSTGGGAWDFPGSWFE</sequence>
<feature type="compositionally biased region" description="Pro residues" evidence="5">
    <location>
        <begin position="311"/>
        <end position="323"/>
    </location>
</feature>
<feature type="compositionally biased region" description="Polar residues" evidence="5">
    <location>
        <begin position="212"/>
        <end position="226"/>
    </location>
</feature>
<feature type="compositionally biased region" description="Pro residues" evidence="5">
    <location>
        <begin position="1020"/>
        <end position="1031"/>
    </location>
</feature>
<feature type="region of interest" description="Disordered" evidence="5">
    <location>
        <begin position="1456"/>
        <end position="1563"/>
    </location>
</feature>
<feature type="compositionally biased region" description="Basic and acidic residues" evidence="5">
    <location>
        <begin position="630"/>
        <end position="642"/>
    </location>
</feature>
<dbReference type="SMART" id="SM00744">
    <property type="entry name" value="RINGv"/>
    <property type="match status" value="1"/>
</dbReference>
<gene>
    <name evidence="7" type="ORF">AAE3_LOCUS4646</name>
</gene>
<feature type="region of interest" description="Disordered" evidence="5">
    <location>
        <begin position="448"/>
        <end position="475"/>
    </location>
</feature>
<dbReference type="InterPro" id="IPR011016">
    <property type="entry name" value="Znf_RING-CH"/>
</dbReference>
<feature type="compositionally biased region" description="Low complexity" evidence="5">
    <location>
        <begin position="1131"/>
        <end position="1141"/>
    </location>
</feature>
<dbReference type="PANTHER" id="PTHR45725:SF1">
    <property type="entry name" value="DISHEVELLED ASSOCIATED ACTIVATOR OF MORPHOGENESIS, ISOFORM D"/>
    <property type="match status" value="1"/>
</dbReference>
<feature type="region of interest" description="Disordered" evidence="5">
    <location>
        <begin position="31"/>
        <end position="120"/>
    </location>
</feature>
<evidence type="ECO:0000256" key="5">
    <source>
        <dbReference type="SAM" id="MobiDB-lite"/>
    </source>
</evidence>
<keyword evidence="1" id="KW-0479">Metal-binding</keyword>
<feature type="compositionally biased region" description="Polar residues" evidence="5">
    <location>
        <begin position="1285"/>
        <end position="1308"/>
    </location>
</feature>
<protein>
    <recommendedName>
        <fullName evidence="6">RING-type domain-containing protein</fullName>
    </recommendedName>
</protein>
<feature type="compositionally biased region" description="Gly residues" evidence="5">
    <location>
        <begin position="1543"/>
        <end position="1554"/>
    </location>
</feature>
<keyword evidence="2 4" id="KW-0863">Zinc-finger</keyword>
<evidence type="ECO:0000256" key="3">
    <source>
        <dbReference type="ARBA" id="ARBA00022833"/>
    </source>
</evidence>
<feature type="compositionally biased region" description="Polar residues" evidence="5">
    <location>
        <begin position="840"/>
        <end position="852"/>
    </location>
</feature>
<feature type="compositionally biased region" description="Pro residues" evidence="5">
    <location>
        <begin position="750"/>
        <end position="760"/>
    </location>
</feature>
<reference evidence="7 8" key="1">
    <citation type="submission" date="2020-01" db="EMBL/GenBank/DDBJ databases">
        <authorList>
            <person name="Gupta K D."/>
        </authorList>
    </citation>
    <scope>NUCLEOTIDE SEQUENCE [LARGE SCALE GENOMIC DNA]</scope>
</reference>
<evidence type="ECO:0000313" key="7">
    <source>
        <dbReference type="EMBL" id="CAA7262513.1"/>
    </source>
</evidence>
<evidence type="ECO:0000256" key="2">
    <source>
        <dbReference type="ARBA" id="ARBA00022771"/>
    </source>
</evidence>
<organism evidence="7 8">
    <name type="scientific">Cyclocybe aegerita</name>
    <name type="common">Black poplar mushroom</name>
    <name type="synonym">Agrocybe aegerita</name>
    <dbReference type="NCBI Taxonomy" id="1973307"/>
    <lineage>
        <taxon>Eukaryota</taxon>
        <taxon>Fungi</taxon>
        <taxon>Dikarya</taxon>
        <taxon>Basidiomycota</taxon>
        <taxon>Agaricomycotina</taxon>
        <taxon>Agaricomycetes</taxon>
        <taxon>Agaricomycetidae</taxon>
        <taxon>Agaricales</taxon>
        <taxon>Agaricineae</taxon>
        <taxon>Bolbitiaceae</taxon>
        <taxon>Cyclocybe</taxon>
    </lineage>
</organism>
<dbReference type="OrthoDB" id="8062037at2759"/>
<evidence type="ECO:0000256" key="1">
    <source>
        <dbReference type="ARBA" id="ARBA00022723"/>
    </source>
</evidence>
<dbReference type="GO" id="GO:0008270">
    <property type="term" value="F:zinc ion binding"/>
    <property type="evidence" value="ECO:0007669"/>
    <property type="project" value="UniProtKB-KW"/>
</dbReference>
<feature type="compositionally biased region" description="Basic residues" evidence="5">
    <location>
        <begin position="1468"/>
        <end position="1483"/>
    </location>
</feature>
<dbReference type="PANTHER" id="PTHR45725">
    <property type="entry name" value="FORMIN HOMOLOGY 2 FAMILY MEMBER"/>
    <property type="match status" value="1"/>
</dbReference>
<feature type="compositionally biased region" description="Low complexity" evidence="5">
    <location>
        <begin position="57"/>
        <end position="93"/>
    </location>
</feature>
<dbReference type="InterPro" id="IPR001841">
    <property type="entry name" value="Znf_RING"/>
</dbReference>
<feature type="compositionally biased region" description="Low complexity" evidence="5">
    <location>
        <begin position="1456"/>
        <end position="1467"/>
    </location>
</feature>
<feature type="region of interest" description="Disordered" evidence="5">
    <location>
        <begin position="674"/>
        <end position="705"/>
    </location>
</feature>
<dbReference type="InterPro" id="IPR051425">
    <property type="entry name" value="Formin_Homology"/>
</dbReference>
<feature type="compositionally biased region" description="Polar residues" evidence="5">
    <location>
        <begin position="1102"/>
        <end position="1117"/>
    </location>
</feature>
<dbReference type="Proteomes" id="UP000467700">
    <property type="component" value="Unassembled WGS sequence"/>
</dbReference>
<feature type="compositionally biased region" description="Acidic residues" evidence="5">
    <location>
        <begin position="258"/>
        <end position="268"/>
    </location>
</feature>
<feature type="domain" description="RING-type" evidence="6">
    <location>
        <begin position="1405"/>
        <end position="1447"/>
    </location>
</feature>
<dbReference type="CDD" id="cd16461">
    <property type="entry name" value="RING-H2_EL5-like"/>
    <property type="match status" value="1"/>
</dbReference>
<dbReference type="EMBL" id="CACVBS010000036">
    <property type="protein sequence ID" value="CAA7262513.1"/>
    <property type="molecule type" value="Genomic_DNA"/>
</dbReference>
<keyword evidence="8" id="KW-1185">Reference proteome</keyword>
<feature type="region of interest" description="Disordered" evidence="5">
    <location>
        <begin position="1100"/>
        <end position="1141"/>
    </location>
</feature>